<dbReference type="InterPro" id="IPR034741">
    <property type="entry name" value="Terpene_cyclase-like_1_C"/>
</dbReference>
<evidence type="ECO:0000256" key="6">
    <source>
        <dbReference type="ARBA" id="ARBA00023239"/>
    </source>
</evidence>
<dbReference type="PANTHER" id="PTHR31225:SF93">
    <property type="entry name" value="ALPHA-HUMULENE_(-)-(E)-BETA-CARYOPHYLLENE SYNTHASE"/>
    <property type="match status" value="1"/>
</dbReference>
<dbReference type="Pfam" id="PF01397">
    <property type="entry name" value="Terpene_synth"/>
    <property type="match status" value="2"/>
</dbReference>
<evidence type="ECO:0000259" key="8">
    <source>
        <dbReference type="Pfam" id="PF01397"/>
    </source>
</evidence>
<keyword evidence="4" id="KW-0460">Magnesium</keyword>
<evidence type="ECO:0000256" key="4">
    <source>
        <dbReference type="ARBA" id="ARBA00022842"/>
    </source>
</evidence>
<evidence type="ECO:0000313" key="11">
    <source>
        <dbReference type="Proteomes" id="UP000823674"/>
    </source>
</evidence>
<dbReference type="SFLD" id="SFLDG01019">
    <property type="entry name" value="Terpene_Cyclase_Like_1_C_Termi"/>
    <property type="match status" value="1"/>
</dbReference>
<keyword evidence="3" id="KW-0479">Metal-binding</keyword>
<dbReference type="EMBL" id="JADBGQ010000001">
    <property type="protein sequence ID" value="KAG5416039.1"/>
    <property type="molecule type" value="Genomic_DNA"/>
</dbReference>
<dbReference type="InterPro" id="IPR050148">
    <property type="entry name" value="Terpene_synthase-like"/>
</dbReference>
<accession>A0ABQ7P2C3</accession>
<dbReference type="InterPro" id="IPR001906">
    <property type="entry name" value="Terpene_synth_N"/>
</dbReference>
<evidence type="ECO:0000256" key="7">
    <source>
        <dbReference type="ARBA" id="ARBA00038405"/>
    </source>
</evidence>
<dbReference type="Proteomes" id="UP000823674">
    <property type="component" value="Chromosome A01"/>
</dbReference>
<reference evidence="10 11" key="1">
    <citation type="submission" date="2021-03" db="EMBL/GenBank/DDBJ databases">
        <authorList>
            <person name="King G.J."/>
            <person name="Bancroft I."/>
            <person name="Baten A."/>
            <person name="Bloomfield J."/>
            <person name="Borpatragohain P."/>
            <person name="He Z."/>
            <person name="Irish N."/>
            <person name="Irwin J."/>
            <person name="Liu K."/>
            <person name="Mauleon R.P."/>
            <person name="Moore J."/>
            <person name="Morris R."/>
            <person name="Ostergaard L."/>
            <person name="Wang B."/>
            <person name="Wells R."/>
        </authorList>
    </citation>
    <scope>NUCLEOTIDE SEQUENCE [LARGE SCALE GENOMIC DNA]</scope>
    <source>
        <strain evidence="10">R-o-18</strain>
        <tissue evidence="10">Leaf</tissue>
    </source>
</reference>
<organism evidence="10 11">
    <name type="scientific">Brassica rapa subsp. trilocularis</name>
    <dbReference type="NCBI Taxonomy" id="1813537"/>
    <lineage>
        <taxon>Eukaryota</taxon>
        <taxon>Viridiplantae</taxon>
        <taxon>Streptophyta</taxon>
        <taxon>Embryophyta</taxon>
        <taxon>Tracheophyta</taxon>
        <taxon>Spermatophyta</taxon>
        <taxon>Magnoliopsida</taxon>
        <taxon>eudicotyledons</taxon>
        <taxon>Gunneridae</taxon>
        <taxon>Pentapetalae</taxon>
        <taxon>rosids</taxon>
        <taxon>malvids</taxon>
        <taxon>Brassicales</taxon>
        <taxon>Brassicaceae</taxon>
        <taxon>Brassiceae</taxon>
        <taxon>Brassica</taxon>
    </lineage>
</organism>
<feature type="domain" description="Terpene synthase N-terminal" evidence="8">
    <location>
        <begin position="74"/>
        <end position="183"/>
    </location>
</feature>
<dbReference type="InterPro" id="IPR005630">
    <property type="entry name" value="Terpene_synthase_metal-bd"/>
</dbReference>
<sequence>MEALKMCFGLKTLPNVHNGPLCHKTNLSLIPRRLLQNNTLFSKKPTKHLSWVKTESSGDLESTRPLTYFSPSTWGDYFLSVPVDDSEFEALEQEVESVMKPEVRDILMCPHNNNKEKIRIIHLLISLAIAHYFESEIEEILHQAFLKLDDLISEENDLETIAIMFEVFRLYGHKMSCGSFEMITPKYSGKDLWPILDYVFERFKGEDGKFMESLVHDVRGMLQLYEAAHLGLPSEDIMDNALTFTRHHLGLLTGQETSPNLCKQIQRALYRSRYNNIEIVVARQYISFYDQEEGHDKTLLKFAKLNFNFCQMHYIKELKLITKWWKDLGMASQLSYIRDRSVEIYFGMLGMFFEPRYSLGRIHTVKLTMVLTVVDDTCDAYATLPEVISLHDAFQRWDLGATEELPSYMRIIYQSVLDTFEYIDREMKARGKFGTMKPIIDDTKNLLRLYAKTAKWARAGHVPSFEDYMEVGISTAGLHGLSAYGYISMDDCDQRQLNEWFNSKPKIFKALNTAFRLRNDIATFEQEVGRGEVANGVNCYMKQHGVTKEEAVEVLSKMERENYKILREEFVVSKDVPRQILLRPVNIARVLDSYYKDGDGFSHPDQNLKDLVTSLFLRPIPL</sequence>
<comment type="similarity">
    <text evidence="7">Belongs to the terpene synthase family. Tpsa subfamily.</text>
</comment>
<comment type="caution">
    <text evidence="10">The sequence shown here is derived from an EMBL/GenBank/DDBJ whole genome shotgun (WGS) entry which is preliminary data.</text>
</comment>
<name>A0ABQ7P2C3_BRACM</name>
<evidence type="ECO:0000313" key="10">
    <source>
        <dbReference type="EMBL" id="KAG5416039.1"/>
    </source>
</evidence>
<dbReference type="SFLD" id="SFLDS00005">
    <property type="entry name" value="Isoprenoid_Synthase_Type_I"/>
    <property type="match status" value="1"/>
</dbReference>
<dbReference type="CDD" id="cd00684">
    <property type="entry name" value="Terpene_cyclase_plant_C1"/>
    <property type="match status" value="1"/>
</dbReference>
<comment type="cofactor">
    <cofactor evidence="1">
        <name>Mn(2+)</name>
        <dbReference type="ChEBI" id="CHEBI:29035"/>
    </cofactor>
</comment>
<comment type="cofactor">
    <cofactor evidence="2">
        <name>Mg(2+)</name>
        <dbReference type="ChEBI" id="CHEBI:18420"/>
    </cofactor>
</comment>
<feature type="domain" description="Terpene synthase metal-binding" evidence="9">
    <location>
        <begin position="326"/>
        <end position="564"/>
    </location>
</feature>
<keyword evidence="5" id="KW-0464">Manganese</keyword>
<dbReference type="Gene3D" id="1.10.600.10">
    <property type="entry name" value="Farnesyl Diphosphate Synthase"/>
    <property type="match status" value="1"/>
</dbReference>
<protein>
    <submittedName>
        <fullName evidence="10">Uncharacterized protein</fullName>
    </submittedName>
</protein>
<dbReference type="SUPFAM" id="SSF48239">
    <property type="entry name" value="Terpenoid cyclases/Protein prenyltransferases"/>
    <property type="match status" value="1"/>
</dbReference>
<dbReference type="Gene3D" id="1.50.10.130">
    <property type="entry name" value="Terpene synthase, N-terminal domain"/>
    <property type="match status" value="1"/>
</dbReference>
<feature type="domain" description="Terpene synthase N-terminal" evidence="8">
    <location>
        <begin position="198"/>
        <end position="269"/>
    </location>
</feature>
<dbReference type="SUPFAM" id="SSF48576">
    <property type="entry name" value="Terpenoid synthases"/>
    <property type="match status" value="1"/>
</dbReference>
<evidence type="ECO:0000256" key="2">
    <source>
        <dbReference type="ARBA" id="ARBA00001946"/>
    </source>
</evidence>
<dbReference type="Pfam" id="PF03936">
    <property type="entry name" value="Terpene_synth_C"/>
    <property type="match status" value="1"/>
</dbReference>
<dbReference type="InterPro" id="IPR044814">
    <property type="entry name" value="Terpene_cyclase_plant_C1"/>
</dbReference>
<evidence type="ECO:0000256" key="5">
    <source>
        <dbReference type="ARBA" id="ARBA00023211"/>
    </source>
</evidence>
<dbReference type="InterPro" id="IPR036965">
    <property type="entry name" value="Terpene_synth_N_sf"/>
</dbReference>
<dbReference type="InterPro" id="IPR008949">
    <property type="entry name" value="Isoprenoid_synthase_dom_sf"/>
</dbReference>
<proteinExistence type="inferred from homology"/>
<dbReference type="InterPro" id="IPR008930">
    <property type="entry name" value="Terpenoid_cyclase/PrenylTrfase"/>
</dbReference>
<evidence type="ECO:0000259" key="9">
    <source>
        <dbReference type="Pfam" id="PF03936"/>
    </source>
</evidence>
<keyword evidence="6" id="KW-0456">Lyase</keyword>
<keyword evidence="11" id="KW-1185">Reference proteome</keyword>
<dbReference type="PANTHER" id="PTHR31225">
    <property type="entry name" value="OS04G0344100 PROTEIN-RELATED"/>
    <property type="match status" value="1"/>
</dbReference>
<evidence type="ECO:0000256" key="1">
    <source>
        <dbReference type="ARBA" id="ARBA00001936"/>
    </source>
</evidence>
<gene>
    <name evidence="10" type="primary">A01p051300.1_BraROA</name>
    <name evidence="10" type="ORF">IGI04_003606</name>
</gene>
<evidence type="ECO:0000256" key="3">
    <source>
        <dbReference type="ARBA" id="ARBA00022723"/>
    </source>
</evidence>